<dbReference type="InterPro" id="IPR050365">
    <property type="entry name" value="TIM50"/>
</dbReference>
<dbReference type="AlphaFoldDB" id="A0A060T8K8"/>
<dbReference type="NCBIfam" id="TIGR02251">
    <property type="entry name" value="HIF-SF_euk"/>
    <property type="match status" value="1"/>
</dbReference>
<proteinExistence type="predicted"/>
<name>A0A060T8K8_BLAAD</name>
<dbReference type="GO" id="GO:0016791">
    <property type="term" value="F:phosphatase activity"/>
    <property type="evidence" value="ECO:0007669"/>
    <property type="project" value="InterPro"/>
</dbReference>
<protein>
    <submittedName>
        <fullName evidence="3">ARAD1D07832p</fullName>
    </submittedName>
</protein>
<dbReference type="SMART" id="SM00577">
    <property type="entry name" value="CPDc"/>
    <property type="match status" value="1"/>
</dbReference>
<dbReference type="SUPFAM" id="SSF56784">
    <property type="entry name" value="HAD-like"/>
    <property type="match status" value="1"/>
</dbReference>
<dbReference type="FunFam" id="3.40.50.1000:FF:000093">
    <property type="entry name" value="NLI interacting factor-like phosphatase family protein"/>
    <property type="match status" value="1"/>
</dbReference>
<gene>
    <name evidence="3" type="ORF">GNLVRS02_ARAD1D07832g</name>
</gene>
<dbReference type="InterPro" id="IPR023214">
    <property type="entry name" value="HAD_sf"/>
</dbReference>
<reference evidence="3" key="2">
    <citation type="submission" date="2014-06" db="EMBL/GenBank/DDBJ databases">
        <title>The complete genome of Blastobotrys (Arxula) adeninivorans LS3 - a yeast of biotechnological interest.</title>
        <authorList>
            <person name="Kunze G."/>
            <person name="Gaillardin C."/>
            <person name="Czernicka M."/>
            <person name="Durrens P."/>
            <person name="Martin T."/>
            <person name="Boer E."/>
            <person name="Gabaldon T."/>
            <person name="Cruz J."/>
            <person name="Talla E."/>
            <person name="Marck C."/>
            <person name="Goffeau A."/>
            <person name="Barbe V."/>
            <person name="Baret P."/>
            <person name="Baronian K."/>
            <person name="Beier S."/>
            <person name="Bleykasten C."/>
            <person name="Bode R."/>
            <person name="Casaregola S."/>
            <person name="Despons L."/>
            <person name="Fairhead C."/>
            <person name="Giersberg M."/>
            <person name="Gierski P."/>
            <person name="Hahnel U."/>
            <person name="Hartmann A."/>
            <person name="Jankowska D."/>
            <person name="Jubin C."/>
            <person name="Jung P."/>
            <person name="Lafontaine I."/>
            <person name="Leh-Louis V."/>
            <person name="Lemaire M."/>
            <person name="Marcet-Houben M."/>
            <person name="Mascher M."/>
            <person name="Morel G."/>
            <person name="Richard G.-F."/>
            <person name="Riechen J."/>
            <person name="Sacerdot C."/>
            <person name="Sarkar A."/>
            <person name="Savel G."/>
            <person name="Schacherer J."/>
            <person name="Sherman D."/>
            <person name="Straub M.-L."/>
            <person name="Stein N."/>
            <person name="Thierry A."/>
            <person name="Trautwein-Schult A."/>
            <person name="Westhof E."/>
            <person name="Worch S."/>
            <person name="Dujon B."/>
            <person name="Souciet J.-L."/>
            <person name="Wincker P."/>
            <person name="Scholz U."/>
            <person name="Neuveglise N."/>
        </authorList>
    </citation>
    <scope>NUCLEOTIDE SEQUENCE</scope>
    <source>
        <strain evidence="3">LS3</strain>
    </source>
</reference>
<evidence type="ECO:0000256" key="1">
    <source>
        <dbReference type="SAM" id="MobiDB-lite"/>
    </source>
</evidence>
<dbReference type="PANTHER" id="PTHR12210">
    <property type="entry name" value="DULLARD PROTEIN PHOSPHATASE"/>
    <property type="match status" value="1"/>
</dbReference>
<dbReference type="Pfam" id="PF03031">
    <property type="entry name" value="NIF"/>
    <property type="match status" value="1"/>
</dbReference>
<dbReference type="EMBL" id="HG937694">
    <property type="protein sequence ID" value="CDP37278.1"/>
    <property type="molecule type" value="Genomic_DNA"/>
</dbReference>
<dbReference type="InterPro" id="IPR011948">
    <property type="entry name" value="Dullard_phosphatase"/>
</dbReference>
<dbReference type="Gene3D" id="3.40.50.1000">
    <property type="entry name" value="HAD superfamily/HAD-like"/>
    <property type="match status" value="1"/>
</dbReference>
<sequence length="335" mass="37719">MNSLQYLSSQVNSLIGTSVQEQDESEQAHQQVSNDPLFGPLLGSKEESDVKVSEAGAEASDSIESDLQSTGSRSSWLASILYLPQQLASIVWSVIRTIVSIFIFPLRFVTSSRKPQVASLDNRRLQSPYSQEVRIPRVGARTLFPSRPLLRPGPVKTLVLDLDETLIHSLSRTSSFSQGQMVEIKLSPDQLATLYLVNKRPYCDQFLQAVSQWYNLVVFTASVQAYADPMIDWLERERKYFRRRFYRQHCTSTGGGYVKDLSKVDGDLSRIVIIDNSPVSYSMHDDNAISIEGWISDPSDHSLLHLIPLLNALRYTTDVRSLLSLKRGEALFESN</sequence>
<reference evidence="3" key="1">
    <citation type="submission" date="2014-02" db="EMBL/GenBank/DDBJ databases">
        <authorList>
            <person name="Genoscope - CEA"/>
        </authorList>
    </citation>
    <scope>NUCLEOTIDE SEQUENCE</scope>
    <source>
        <strain evidence="3">LS3</strain>
    </source>
</reference>
<feature type="region of interest" description="Disordered" evidence="1">
    <location>
        <begin position="18"/>
        <end position="43"/>
    </location>
</feature>
<feature type="region of interest" description="Disordered" evidence="1">
    <location>
        <begin position="49"/>
        <end position="68"/>
    </location>
</feature>
<evidence type="ECO:0000313" key="3">
    <source>
        <dbReference type="EMBL" id="CDP37278.1"/>
    </source>
</evidence>
<accession>A0A060T8K8</accession>
<organism evidence="3">
    <name type="scientific">Blastobotrys adeninivorans</name>
    <name type="common">Yeast</name>
    <name type="synonym">Arxula adeninivorans</name>
    <dbReference type="NCBI Taxonomy" id="409370"/>
    <lineage>
        <taxon>Eukaryota</taxon>
        <taxon>Fungi</taxon>
        <taxon>Dikarya</taxon>
        <taxon>Ascomycota</taxon>
        <taxon>Saccharomycotina</taxon>
        <taxon>Dipodascomycetes</taxon>
        <taxon>Dipodascales</taxon>
        <taxon>Trichomonascaceae</taxon>
        <taxon>Blastobotrys</taxon>
    </lineage>
</organism>
<dbReference type="CDD" id="cd07521">
    <property type="entry name" value="HAD_FCP1-like"/>
    <property type="match status" value="1"/>
</dbReference>
<feature type="domain" description="FCP1 homology" evidence="2">
    <location>
        <begin position="151"/>
        <end position="313"/>
    </location>
</feature>
<dbReference type="PhylomeDB" id="A0A060T8K8"/>
<dbReference type="InterPro" id="IPR004274">
    <property type="entry name" value="FCP1_dom"/>
</dbReference>
<evidence type="ECO:0000259" key="2">
    <source>
        <dbReference type="PROSITE" id="PS50969"/>
    </source>
</evidence>
<dbReference type="PROSITE" id="PS50969">
    <property type="entry name" value="FCP1"/>
    <property type="match status" value="1"/>
</dbReference>
<dbReference type="InterPro" id="IPR036412">
    <property type="entry name" value="HAD-like_sf"/>
</dbReference>